<proteinExistence type="predicted"/>
<keyword evidence="2" id="KW-1185">Reference proteome</keyword>
<accession>A0A7C9LF91</accession>
<reference evidence="1 2" key="1">
    <citation type="submission" date="2019-11" db="EMBL/GenBank/DDBJ databases">
        <title>Agromyces kandeliae sp. nov., isolated from mangrove soil.</title>
        <authorList>
            <person name="Wang R."/>
        </authorList>
    </citation>
    <scope>NUCLEOTIDE SEQUENCE [LARGE SCALE GENOMIC DNA]</scope>
    <source>
        <strain evidence="1 2">JCM 11431</strain>
    </source>
</reference>
<name>A0A7C9LF91_9MICO</name>
<sequence>MPHEVPGLSIEADGYRLADLHAPDEAGSAESLHFRILDAEGEAVTAFDETHERPLHLIVVRSDGAQFRHVHPELEHDGHWSIPWEWEAAGTYRLFADFRPTGHSETLTLTTTASTNGLVAPSDAPAPGSRVAEAGPFTVELAGDLAAGAEAELEFTVRRDGRPVTTIEPYLGAAGHLVMLRAGDLGYLHAHPLDEAETAGASGLGPDIRFAATPPTAGAYLLYVDFKVDGQVHTAAFAVDAALAAAGPDAHGDGDDGEHADGH</sequence>
<evidence type="ECO:0000313" key="2">
    <source>
        <dbReference type="Proteomes" id="UP000480122"/>
    </source>
</evidence>
<dbReference type="EMBL" id="WODA01000022">
    <property type="protein sequence ID" value="MUN07730.1"/>
    <property type="molecule type" value="Genomic_DNA"/>
</dbReference>
<evidence type="ECO:0008006" key="3">
    <source>
        <dbReference type="Google" id="ProtNLM"/>
    </source>
</evidence>
<dbReference type="AlphaFoldDB" id="A0A7C9LF91"/>
<evidence type="ECO:0000313" key="1">
    <source>
        <dbReference type="EMBL" id="MUN07730.1"/>
    </source>
</evidence>
<comment type="caution">
    <text evidence="1">The sequence shown here is derived from an EMBL/GenBank/DDBJ whole genome shotgun (WGS) entry which is preliminary data.</text>
</comment>
<dbReference type="Proteomes" id="UP000480122">
    <property type="component" value="Unassembled WGS sequence"/>
</dbReference>
<organism evidence="1 2">
    <name type="scientific">Agromyces luteolus</name>
    <dbReference type="NCBI Taxonomy" id="88373"/>
    <lineage>
        <taxon>Bacteria</taxon>
        <taxon>Bacillati</taxon>
        <taxon>Actinomycetota</taxon>
        <taxon>Actinomycetes</taxon>
        <taxon>Micrococcales</taxon>
        <taxon>Microbacteriaceae</taxon>
        <taxon>Agromyces</taxon>
    </lineage>
</organism>
<protein>
    <recommendedName>
        <fullName evidence="3">Heavy-metal-associated domain-containing protein</fullName>
    </recommendedName>
</protein>
<gene>
    <name evidence="1" type="ORF">GLX25_11460</name>
</gene>
<dbReference type="OrthoDB" id="128043at2"/>